<sequence>MQYGKLLILISLSIFALTACQQSSDSLGKTGEKQPTSVNATPKVKQNSSETSDMQPVLNLQGTVKYFSHEGGFFGIITQDGEKLLPINLAEEFKQDNAHIQFNGEKATDVMTVYQWGTPFRVNKAKLIEAGTPPKKAQ</sequence>
<accession>A0ABV2BV34</accession>
<dbReference type="PROSITE" id="PS51257">
    <property type="entry name" value="PROKAR_LIPOPROTEIN"/>
    <property type="match status" value="1"/>
</dbReference>
<comment type="caution">
    <text evidence="1">The sequence shown here is derived from an EMBL/GenBank/DDBJ whole genome shotgun (WGS) entry which is preliminary data.</text>
</comment>
<keyword evidence="2" id="KW-1185">Reference proteome</keyword>
<evidence type="ECO:0000313" key="1">
    <source>
        <dbReference type="EMBL" id="MET1255782.1"/>
    </source>
</evidence>
<reference evidence="1 2" key="1">
    <citation type="submission" date="2024-06" db="EMBL/GenBank/DDBJ databases">
        <authorList>
            <person name="Li F."/>
        </authorList>
    </citation>
    <scope>NUCLEOTIDE SEQUENCE [LARGE SCALE GENOMIC DNA]</scope>
    <source>
        <strain evidence="1 2">GXAS 311</strain>
    </source>
</reference>
<name>A0ABV2BV34_9GAMM</name>
<proteinExistence type="predicted"/>
<dbReference type="Proteomes" id="UP001548189">
    <property type="component" value="Unassembled WGS sequence"/>
</dbReference>
<evidence type="ECO:0000313" key="2">
    <source>
        <dbReference type="Proteomes" id="UP001548189"/>
    </source>
</evidence>
<gene>
    <name evidence="1" type="ORF">ABVT43_11650</name>
</gene>
<protein>
    <submittedName>
        <fullName evidence="1">Uncharacterized protein</fullName>
    </submittedName>
</protein>
<organism evidence="1 2">
    <name type="scientific">Aliikangiella maris</name>
    <dbReference type="NCBI Taxonomy" id="3162458"/>
    <lineage>
        <taxon>Bacteria</taxon>
        <taxon>Pseudomonadati</taxon>
        <taxon>Pseudomonadota</taxon>
        <taxon>Gammaproteobacteria</taxon>
        <taxon>Oceanospirillales</taxon>
        <taxon>Pleioneaceae</taxon>
        <taxon>Aliikangiella</taxon>
    </lineage>
</organism>
<dbReference type="EMBL" id="JBEVCJ010000013">
    <property type="protein sequence ID" value="MET1255782.1"/>
    <property type="molecule type" value="Genomic_DNA"/>
</dbReference>